<dbReference type="Pfam" id="PF02776">
    <property type="entry name" value="TPP_enzyme_N"/>
    <property type="match status" value="1"/>
</dbReference>
<name>A0A382L1C3_9ZZZZ</name>
<dbReference type="GO" id="GO:0003984">
    <property type="term" value="F:acetolactate synthase activity"/>
    <property type="evidence" value="ECO:0007669"/>
    <property type="project" value="TreeGrafter"/>
</dbReference>
<gene>
    <name evidence="3" type="ORF">METZ01_LOCUS283622</name>
</gene>
<comment type="similarity">
    <text evidence="1">Belongs to the TPP enzyme family.</text>
</comment>
<reference evidence="3" key="1">
    <citation type="submission" date="2018-05" db="EMBL/GenBank/DDBJ databases">
        <authorList>
            <person name="Lanie J.A."/>
            <person name="Ng W.-L."/>
            <person name="Kazmierczak K.M."/>
            <person name="Andrzejewski T.M."/>
            <person name="Davidsen T.M."/>
            <person name="Wayne K.J."/>
            <person name="Tettelin H."/>
            <person name="Glass J.I."/>
            <person name="Rusch D."/>
            <person name="Podicherti R."/>
            <person name="Tsui H.-C.T."/>
            <person name="Winkler M.E."/>
        </authorList>
    </citation>
    <scope>NUCLEOTIDE SEQUENCE</scope>
</reference>
<dbReference type="GO" id="GO:0005948">
    <property type="term" value="C:acetolactate synthase complex"/>
    <property type="evidence" value="ECO:0007669"/>
    <property type="project" value="TreeGrafter"/>
</dbReference>
<dbReference type="InterPro" id="IPR029061">
    <property type="entry name" value="THDP-binding"/>
</dbReference>
<dbReference type="PANTHER" id="PTHR18968:SF13">
    <property type="entry name" value="ACETOLACTATE SYNTHASE CATALYTIC SUBUNIT, MITOCHONDRIAL"/>
    <property type="match status" value="1"/>
</dbReference>
<protein>
    <recommendedName>
        <fullName evidence="2">Thiamine pyrophosphate enzyme N-terminal TPP-binding domain-containing protein</fullName>
    </recommendedName>
</protein>
<dbReference type="SUPFAM" id="SSF52518">
    <property type="entry name" value="Thiamin diphosphate-binding fold (THDP-binding)"/>
    <property type="match status" value="1"/>
</dbReference>
<dbReference type="EMBL" id="UINC01084276">
    <property type="protein sequence ID" value="SVC30768.1"/>
    <property type="molecule type" value="Genomic_DNA"/>
</dbReference>
<dbReference type="InterPro" id="IPR012001">
    <property type="entry name" value="Thiamin_PyroP_enz_TPP-bd_dom"/>
</dbReference>
<evidence type="ECO:0000259" key="2">
    <source>
        <dbReference type="Pfam" id="PF02776"/>
    </source>
</evidence>
<dbReference type="GO" id="GO:0009097">
    <property type="term" value="P:isoleucine biosynthetic process"/>
    <property type="evidence" value="ECO:0007669"/>
    <property type="project" value="TreeGrafter"/>
</dbReference>
<dbReference type="PANTHER" id="PTHR18968">
    <property type="entry name" value="THIAMINE PYROPHOSPHATE ENZYMES"/>
    <property type="match status" value="1"/>
</dbReference>
<feature type="non-terminal residue" evidence="3">
    <location>
        <position position="70"/>
    </location>
</feature>
<sequence length="70" mass="7314">MNNAELIVQILKKAKITHGFGIPSGNVLPLLEAMRIHDLPFVLTAHEGSAGFAADVMGRMTGAPGLCVAT</sequence>
<proteinExistence type="inferred from homology"/>
<dbReference type="GO" id="GO:0050660">
    <property type="term" value="F:flavin adenine dinucleotide binding"/>
    <property type="evidence" value="ECO:0007669"/>
    <property type="project" value="TreeGrafter"/>
</dbReference>
<feature type="domain" description="Thiamine pyrophosphate enzyme N-terminal TPP-binding" evidence="2">
    <location>
        <begin position="1"/>
        <end position="70"/>
    </location>
</feature>
<evidence type="ECO:0000313" key="3">
    <source>
        <dbReference type="EMBL" id="SVC30768.1"/>
    </source>
</evidence>
<dbReference type="Gene3D" id="3.40.50.970">
    <property type="match status" value="1"/>
</dbReference>
<accession>A0A382L1C3</accession>
<evidence type="ECO:0000256" key="1">
    <source>
        <dbReference type="ARBA" id="ARBA00007812"/>
    </source>
</evidence>
<dbReference type="GO" id="GO:0030976">
    <property type="term" value="F:thiamine pyrophosphate binding"/>
    <property type="evidence" value="ECO:0007669"/>
    <property type="project" value="InterPro"/>
</dbReference>
<dbReference type="InterPro" id="IPR045229">
    <property type="entry name" value="TPP_enz"/>
</dbReference>
<dbReference type="AlphaFoldDB" id="A0A382L1C3"/>
<organism evidence="3">
    <name type="scientific">marine metagenome</name>
    <dbReference type="NCBI Taxonomy" id="408172"/>
    <lineage>
        <taxon>unclassified sequences</taxon>
        <taxon>metagenomes</taxon>
        <taxon>ecological metagenomes</taxon>
    </lineage>
</organism>
<dbReference type="CDD" id="cd07035">
    <property type="entry name" value="TPP_PYR_POX_like"/>
    <property type="match status" value="1"/>
</dbReference>
<dbReference type="GO" id="GO:0009099">
    <property type="term" value="P:L-valine biosynthetic process"/>
    <property type="evidence" value="ECO:0007669"/>
    <property type="project" value="TreeGrafter"/>
</dbReference>